<evidence type="ECO:0000313" key="3">
    <source>
        <dbReference type="Proteomes" id="UP000280417"/>
    </source>
</evidence>
<dbReference type="Proteomes" id="UP000280417">
    <property type="component" value="Unassembled WGS sequence"/>
</dbReference>
<gene>
    <name evidence="2" type="primary">nac</name>
    <name evidence="2" type="ORF">DRJ04_06660</name>
</gene>
<feature type="domain" description="NAC-A/B" evidence="1">
    <location>
        <begin position="1"/>
        <end position="43"/>
    </location>
</feature>
<dbReference type="Gene3D" id="2.20.70.30">
    <property type="entry name" value="Nascent polypeptide-associated complex domain"/>
    <property type="match status" value="1"/>
</dbReference>
<protein>
    <submittedName>
        <fullName evidence="2">Nascent polypeptide-associated complex protein</fullName>
    </submittedName>
</protein>
<proteinExistence type="predicted"/>
<evidence type="ECO:0000313" key="2">
    <source>
        <dbReference type="EMBL" id="RLE12177.1"/>
    </source>
</evidence>
<accession>A0A662DCD7</accession>
<feature type="non-terminal residue" evidence="2">
    <location>
        <position position="43"/>
    </location>
</feature>
<sequence>MKKLGIQATPVDAEEVIIRTPTKEIIITNPEVSKVSAFGQETF</sequence>
<organism evidence="2 3">
    <name type="scientific">Aerophobetes bacterium</name>
    <dbReference type="NCBI Taxonomy" id="2030807"/>
    <lineage>
        <taxon>Bacteria</taxon>
        <taxon>Candidatus Aerophobota</taxon>
    </lineage>
</organism>
<name>A0A662DCD7_UNCAE</name>
<dbReference type="InterPro" id="IPR038187">
    <property type="entry name" value="NAC_A/B_dom_sf"/>
</dbReference>
<comment type="caution">
    <text evidence="2">The sequence shown here is derived from an EMBL/GenBank/DDBJ whole genome shotgun (WGS) entry which is preliminary data.</text>
</comment>
<dbReference type="Pfam" id="PF01849">
    <property type="entry name" value="NAC"/>
    <property type="match status" value="1"/>
</dbReference>
<dbReference type="AlphaFoldDB" id="A0A662DCD7"/>
<dbReference type="EMBL" id="QMQA01000185">
    <property type="protein sequence ID" value="RLE12177.1"/>
    <property type="molecule type" value="Genomic_DNA"/>
</dbReference>
<reference evidence="2 3" key="1">
    <citation type="submission" date="2018-06" db="EMBL/GenBank/DDBJ databases">
        <title>Extensive metabolic versatility and redundancy in microbially diverse, dynamic hydrothermal sediments.</title>
        <authorList>
            <person name="Dombrowski N."/>
            <person name="Teske A."/>
            <person name="Baker B.J."/>
        </authorList>
    </citation>
    <scope>NUCLEOTIDE SEQUENCE [LARGE SCALE GENOMIC DNA]</scope>
    <source>
        <strain evidence="2">B3_G15</strain>
    </source>
</reference>
<evidence type="ECO:0000259" key="1">
    <source>
        <dbReference type="Pfam" id="PF01849"/>
    </source>
</evidence>
<dbReference type="InterPro" id="IPR002715">
    <property type="entry name" value="Nas_poly-pep-assoc_cplx_dom"/>
</dbReference>